<comment type="caution">
    <text evidence="3">The sequence shown here is derived from an EMBL/GenBank/DDBJ whole genome shotgun (WGS) entry which is preliminary data.</text>
</comment>
<dbReference type="PANTHER" id="PTHR42101">
    <property type="entry name" value="CHROMOSOME 16, WHOLE GENOME SHOTGUN SEQUENCE"/>
    <property type="match status" value="1"/>
</dbReference>
<feature type="transmembrane region" description="Helical" evidence="2">
    <location>
        <begin position="611"/>
        <end position="631"/>
    </location>
</feature>
<dbReference type="InterPro" id="IPR010640">
    <property type="entry name" value="Low_temperature_requirement_A"/>
</dbReference>
<reference evidence="3 4" key="1">
    <citation type="submission" date="2016-07" db="EMBL/GenBank/DDBJ databases">
        <title>Pervasive Adenine N6-methylation of Active Genes in Fungi.</title>
        <authorList>
            <consortium name="DOE Joint Genome Institute"/>
            <person name="Mondo S.J."/>
            <person name="Dannebaum R.O."/>
            <person name="Kuo R.C."/>
            <person name="Labutti K."/>
            <person name="Haridas S."/>
            <person name="Kuo A."/>
            <person name="Salamov A."/>
            <person name="Ahrendt S.R."/>
            <person name="Lipzen A."/>
            <person name="Sullivan W."/>
            <person name="Andreopoulos W.B."/>
            <person name="Clum A."/>
            <person name="Lindquist E."/>
            <person name="Daum C."/>
            <person name="Ramamoorthy G.K."/>
            <person name="Gryganskyi A."/>
            <person name="Culley D."/>
            <person name="Magnuson J.K."/>
            <person name="James T.Y."/>
            <person name="O'Malley M.A."/>
            <person name="Stajich J.E."/>
            <person name="Spatafora J.W."/>
            <person name="Visel A."/>
            <person name="Grigoriev I.V."/>
        </authorList>
    </citation>
    <scope>NUCLEOTIDE SEQUENCE [LARGE SCALE GENOMIC DNA]</scope>
    <source>
        <strain evidence="3 4">NRRL 3116</strain>
    </source>
</reference>
<feature type="transmembrane region" description="Helical" evidence="2">
    <location>
        <begin position="371"/>
        <end position="388"/>
    </location>
</feature>
<feature type="compositionally biased region" description="Low complexity" evidence="1">
    <location>
        <begin position="833"/>
        <end position="845"/>
    </location>
</feature>
<feature type="compositionally biased region" description="Basic and acidic residues" evidence="1">
    <location>
        <begin position="106"/>
        <end position="115"/>
    </location>
</feature>
<feature type="transmembrane region" description="Helical" evidence="2">
    <location>
        <begin position="493"/>
        <end position="511"/>
    </location>
</feature>
<feature type="compositionally biased region" description="Polar residues" evidence="1">
    <location>
        <begin position="53"/>
        <end position="68"/>
    </location>
</feature>
<evidence type="ECO:0000313" key="4">
    <source>
        <dbReference type="Proteomes" id="UP000193648"/>
    </source>
</evidence>
<sequence length="851" mass="94188">MAHDQRSRGTSVRSYSSSNRSGSGSSIGIAGTSASPTSPDSHHHNNSADHRPQTPSSQPNQLTTTSIQHPRRPLRSNTKVPNELFHSFAEGMSGSLQSLRRKAFERKHSTREQRVGSDSAVGITQPIAQFRVRDQPSKMIIPPPYGQEEVQAAAKALAAGIPDGIPHSDIKDIPVALEPHSVSASDLESASSDEDPEVRVHLEIHVQEDAKSEPICPLNEKNLATLTEELGLSPKERLDVEAIQTKEELATYLEKIPRDYDVRLVASTKEPEFLNGDSFAVIKEKLFYDLLFVANLTDFTHSHPITGSGALGHYIGWFVIMWWAWAGQTFWAARFDMDDLFTKVTMLIEFCALISFGAFSVDHLDRTSTGFIGSYIVLKGVLAIEYGNGKRISFTGLEKNRSKKSLTPLWLQIGSNVLAMLIWGLSMLVHSMAWRYVMWYFTIVVEIIVLVAFGRRTSVTFAGSHLPERFALISLIIGLGAGTSSWTRGTSPFLILFLLTTVILYALWWIYFDDFSEDVFHKTTTLSQLWAYLHLPFHVCALDLIRLYKLENHITEMTIGSSHLTSNAAAARFIPNKTIFALGFEIPIERRSAAGASGPGSLLERATDYDLTRYFLVVCGLFLTFTPWRAFPRQFESWLRRELERPIPSGGKGIGMNNSVTSLINPTGSPLTTTASYFPQQQQQQQQLQKPQEHQLQHQLSLQQQTSSLSQQQQQALYNMHVNANSLALLVPMIKRREHWAHPSGDGSTPIRQVSLRATERGIHSVPRNGSSTDGPHGSKMHIQRNSLSLNRPGIVGSISSLSSSPRSPSAGAGAGAGALKLATMFDQPLLPPQQQGKQSPSLSSTHVQLK</sequence>
<dbReference type="Pfam" id="PF06772">
    <property type="entry name" value="LtrA"/>
    <property type="match status" value="1"/>
</dbReference>
<feature type="transmembrane region" description="Helical" evidence="2">
    <location>
        <begin position="409"/>
        <end position="430"/>
    </location>
</feature>
<keyword evidence="2" id="KW-1133">Transmembrane helix</keyword>
<dbReference type="PANTHER" id="PTHR42101:SF1">
    <property type="entry name" value="LOW TEMPERATURE REQUIREMENT A"/>
    <property type="match status" value="1"/>
</dbReference>
<dbReference type="EMBL" id="MCFF01000029">
    <property type="protein sequence ID" value="ORZ10927.1"/>
    <property type="molecule type" value="Genomic_DNA"/>
</dbReference>
<dbReference type="GeneID" id="33566679"/>
<dbReference type="AlphaFoldDB" id="A0A1Y2GH68"/>
<keyword evidence="4" id="KW-1185">Reference proteome</keyword>
<proteinExistence type="predicted"/>
<gene>
    <name evidence="3" type="ORF">BCR41DRAFT_357206</name>
</gene>
<protein>
    <submittedName>
        <fullName evidence="3">Bacterial low temperature requirement A protein-domain-containing protein</fullName>
    </submittedName>
</protein>
<feature type="transmembrane region" description="Helical" evidence="2">
    <location>
        <begin position="340"/>
        <end position="359"/>
    </location>
</feature>
<name>A0A1Y2GH68_9FUNG</name>
<feature type="transmembrane region" description="Helical" evidence="2">
    <location>
        <begin position="436"/>
        <end position="454"/>
    </location>
</feature>
<feature type="region of interest" description="Disordered" evidence="1">
    <location>
        <begin position="759"/>
        <end position="782"/>
    </location>
</feature>
<feature type="region of interest" description="Disordered" evidence="1">
    <location>
        <begin position="826"/>
        <end position="851"/>
    </location>
</feature>
<accession>A0A1Y2GH68</accession>
<dbReference type="RefSeq" id="XP_021879444.1">
    <property type="nucleotide sequence ID" value="XM_022024835.1"/>
</dbReference>
<keyword evidence="2" id="KW-0812">Transmembrane</keyword>
<feature type="transmembrane region" description="Helical" evidence="2">
    <location>
        <begin position="314"/>
        <end position="333"/>
    </location>
</feature>
<dbReference type="STRING" id="64571.A0A1Y2GH68"/>
<dbReference type="Proteomes" id="UP000193648">
    <property type="component" value="Unassembled WGS sequence"/>
</dbReference>
<feature type="compositionally biased region" description="Basic and acidic residues" evidence="1">
    <location>
        <begin position="40"/>
        <end position="52"/>
    </location>
</feature>
<feature type="transmembrane region" description="Helical" evidence="2">
    <location>
        <begin position="466"/>
        <end position="487"/>
    </location>
</feature>
<organism evidence="3 4">
    <name type="scientific">Lobosporangium transversale</name>
    <dbReference type="NCBI Taxonomy" id="64571"/>
    <lineage>
        <taxon>Eukaryota</taxon>
        <taxon>Fungi</taxon>
        <taxon>Fungi incertae sedis</taxon>
        <taxon>Mucoromycota</taxon>
        <taxon>Mortierellomycotina</taxon>
        <taxon>Mortierellomycetes</taxon>
        <taxon>Mortierellales</taxon>
        <taxon>Mortierellaceae</taxon>
        <taxon>Lobosporangium</taxon>
    </lineage>
</organism>
<evidence type="ECO:0000313" key="3">
    <source>
        <dbReference type="EMBL" id="ORZ10927.1"/>
    </source>
</evidence>
<evidence type="ECO:0000256" key="2">
    <source>
        <dbReference type="SAM" id="Phobius"/>
    </source>
</evidence>
<keyword evidence="2" id="KW-0472">Membrane</keyword>
<feature type="compositionally biased region" description="Low complexity" evidence="1">
    <location>
        <begin position="8"/>
        <end position="35"/>
    </location>
</feature>
<dbReference type="InParanoid" id="A0A1Y2GH68"/>
<feature type="region of interest" description="Disordered" evidence="1">
    <location>
        <begin position="1"/>
        <end position="118"/>
    </location>
</feature>
<dbReference type="OrthoDB" id="191995at2759"/>
<evidence type="ECO:0000256" key="1">
    <source>
        <dbReference type="SAM" id="MobiDB-lite"/>
    </source>
</evidence>